<proteinExistence type="predicted"/>
<protein>
    <submittedName>
        <fullName evidence="2">Exopolyphosphatase</fullName>
    </submittedName>
</protein>
<organism evidence="2 3">
    <name type="scientific">Reticulomyxa filosa</name>
    <dbReference type="NCBI Taxonomy" id="46433"/>
    <lineage>
        <taxon>Eukaryota</taxon>
        <taxon>Sar</taxon>
        <taxon>Rhizaria</taxon>
        <taxon>Retaria</taxon>
        <taxon>Foraminifera</taxon>
        <taxon>Monothalamids</taxon>
        <taxon>Reticulomyxidae</taxon>
        <taxon>Reticulomyxa</taxon>
    </lineage>
</organism>
<dbReference type="EMBL" id="ASPP01017222">
    <property type="protein sequence ID" value="ETO17137.1"/>
    <property type="molecule type" value="Genomic_DNA"/>
</dbReference>
<keyword evidence="3" id="KW-1185">Reference proteome</keyword>
<sequence length="163" mass="19136">LSNKCMFLFVFLNKKLFQFVIVFIGFKSQKCLIKNKKEKKKIFENEKMTMRKKKDDNEKKEKKDKKKKDGDVNEEKKKDKVNVELEFLLNLVMKLLFVSGKAQLHLLRAWANLPYRAPMKNAKGLCKCLAMATQSIRTIICLQRRRTNAMRITLGGIKDCVEM</sequence>
<gene>
    <name evidence="2" type="ORF">RFI_20197</name>
</gene>
<feature type="region of interest" description="Disordered" evidence="1">
    <location>
        <begin position="44"/>
        <end position="76"/>
    </location>
</feature>
<comment type="caution">
    <text evidence="2">The sequence shown here is derived from an EMBL/GenBank/DDBJ whole genome shotgun (WGS) entry which is preliminary data.</text>
</comment>
<dbReference type="Proteomes" id="UP000023152">
    <property type="component" value="Unassembled WGS sequence"/>
</dbReference>
<accession>X6MUL0</accession>
<evidence type="ECO:0000313" key="2">
    <source>
        <dbReference type="EMBL" id="ETO17137.1"/>
    </source>
</evidence>
<evidence type="ECO:0000256" key="1">
    <source>
        <dbReference type="SAM" id="MobiDB-lite"/>
    </source>
</evidence>
<evidence type="ECO:0000313" key="3">
    <source>
        <dbReference type="Proteomes" id="UP000023152"/>
    </source>
</evidence>
<name>X6MUL0_RETFI</name>
<feature type="non-terminal residue" evidence="2">
    <location>
        <position position="1"/>
    </location>
</feature>
<reference evidence="2 3" key="1">
    <citation type="journal article" date="2013" name="Curr. Biol.">
        <title>The Genome of the Foraminiferan Reticulomyxa filosa.</title>
        <authorList>
            <person name="Glockner G."/>
            <person name="Hulsmann N."/>
            <person name="Schleicher M."/>
            <person name="Noegel A.A."/>
            <person name="Eichinger L."/>
            <person name="Gallinger C."/>
            <person name="Pawlowski J."/>
            <person name="Sierra R."/>
            <person name="Euteneuer U."/>
            <person name="Pillet L."/>
            <person name="Moustafa A."/>
            <person name="Platzer M."/>
            <person name="Groth M."/>
            <person name="Szafranski K."/>
            <person name="Schliwa M."/>
        </authorList>
    </citation>
    <scope>NUCLEOTIDE SEQUENCE [LARGE SCALE GENOMIC DNA]</scope>
</reference>
<dbReference type="AlphaFoldDB" id="X6MUL0"/>